<feature type="transmembrane region" description="Helical" evidence="8">
    <location>
        <begin position="128"/>
        <end position="150"/>
    </location>
</feature>
<dbReference type="InterPro" id="IPR050360">
    <property type="entry name" value="MFS_Sugar_Transporters"/>
</dbReference>
<dbReference type="EMBL" id="ML119151">
    <property type="protein sequence ID" value="RPB09507.1"/>
    <property type="molecule type" value="Genomic_DNA"/>
</dbReference>
<dbReference type="STRING" id="1392247.A0A3N4KG91"/>
<evidence type="ECO:0000313" key="10">
    <source>
        <dbReference type="EMBL" id="RPB09507.1"/>
    </source>
</evidence>
<evidence type="ECO:0000256" key="1">
    <source>
        <dbReference type="ARBA" id="ARBA00004141"/>
    </source>
</evidence>
<evidence type="ECO:0000256" key="5">
    <source>
        <dbReference type="ARBA" id="ARBA00022989"/>
    </source>
</evidence>
<dbReference type="PANTHER" id="PTHR48022">
    <property type="entry name" value="PLASTIDIC GLUCOSE TRANSPORTER 4"/>
    <property type="match status" value="1"/>
</dbReference>
<feature type="transmembrane region" description="Helical" evidence="8">
    <location>
        <begin position="372"/>
        <end position="394"/>
    </location>
</feature>
<gene>
    <name evidence="10" type="ORF">P167DRAFT_510491</name>
</gene>
<dbReference type="InterPro" id="IPR036259">
    <property type="entry name" value="MFS_trans_sf"/>
</dbReference>
<proteinExistence type="inferred from homology"/>
<dbReference type="AlphaFoldDB" id="A0A3N4KG91"/>
<feature type="transmembrane region" description="Helical" evidence="8">
    <location>
        <begin position="74"/>
        <end position="92"/>
    </location>
</feature>
<feature type="transmembrane region" description="Helical" evidence="8">
    <location>
        <begin position="349"/>
        <end position="365"/>
    </location>
</feature>
<dbReference type="NCBIfam" id="TIGR00879">
    <property type="entry name" value="SP"/>
    <property type="match status" value="1"/>
</dbReference>
<protein>
    <submittedName>
        <fullName evidence="10">General substrate transporter</fullName>
    </submittedName>
</protein>
<evidence type="ECO:0000313" key="11">
    <source>
        <dbReference type="Proteomes" id="UP000277580"/>
    </source>
</evidence>
<accession>A0A3N4KG91</accession>
<keyword evidence="5 8" id="KW-1133">Transmembrane helix</keyword>
<evidence type="ECO:0000256" key="8">
    <source>
        <dbReference type="SAM" id="Phobius"/>
    </source>
</evidence>
<evidence type="ECO:0000256" key="2">
    <source>
        <dbReference type="ARBA" id="ARBA00010992"/>
    </source>
</evidence>
<comment type="similarity">
    <text evidence="2 7">Belongs to the major facilitator superfamily. Sugar transporter (TC 2.A.1.1) family.</text>
</comment>
<dbReference type="PROSITE" id="PS50850">
    <property type="entry name" value="MFS"/>
    <property type="match status" value="1"/>
</dbReference>
<dbReference type="InterPro" id="IPR005828">
    <property type="entry name" value="MFS_sugar_transport-like"/>
</dbReference>
<evidence type="ECO:0000256" key="3">
    <source>
        <dbReference type="ARBA" id="ARBA00022448"/>
    </source>
</evidence>
<evidence type="ECO:0000256" key="4">
    <source>
        <dbReference type="ARBA" id="ARBA00022692"/>
    </source>
</evidence>
<dbReference type="InterPro" id="IPR020846">
    <property type="entry name" value="MFS_dom"/>
</dbReference>
<evidence type="ECO:0000259" key="9">
    <source>
        <dbReference type="PROSITE" id="PS50850"/>
    </source>
</evidence>
<evidence type="ECO:0000256" key="6">
    <source>
        <dbReference type="ARBA" id="ARBA00023136"/>
    </source>
</evidence>
<feature type="transmembrane region" description="Helical" evidence="8">
    <location>
        <begin position="449"/>
        <end position="468"/>
    </location>
</feature>
<feature type="domain" description="Major facilitator superfamily (MFS) profile" evidence="9">
    <location>
        <begin position="35"/>
        <end position="472"/>
    </location>
</feature>
<dbReference type="Pfam" id="PF00083">
    <property type="entry name" value="Sugar_tr"/>
    <property type="match status" value="1"/>
</dbReference>
<feature type="transmembrane region" description="Helical" evidence="8">
    <location>
        <begin position="162"/>
        <end position="183"/>
    </location>
</feature>
<dbReference type="FunFam" id="1.20.1250.20:FF:000117">
    <property type="entry name" value="MFS hexose transporter"/>
    <property type="match status" value="1"/>
</dbReference>
<feature type="transmembrane region" description="Helical" evidence="8">
    <location>
        <begin position="322"/>
        <end position="343"/>
    </location>
</feature>
<evidence type="ECO:0000256" key="7">
    <source>
        <dbReference type="RuleBase" id="RU003346"/>
    </source>
</evidence>
<dbReference type="SUPFAM" id="SSF103473">
    <property type="entry name" value="MFS general substrate transporter"/>
    <property type="match status" value="1"/>
</dbReference>
<dbReference type="GO" id="GO:0005351">
    <property type="term" value="F:carbohydrate:proton symporter activity"/>
    <property type="evidence" value="ECO:0007669"/>
    <property type="project" value="TreeGrafter"/>
</dbReference>
<dbReference type="InParanoid" id="A0A3N4KG91"/>
<keyword evidence="4 8" id="KW-0812">Transmembrane</keyword>
<dbReference type="Gene3D" id="1.20.1250.20">
    <property type="entry name" value="MFS general substrate transporter like domains"/>
    <property type="match status" value="1"/>
</dbReference>
<dbReference type="InterPro" id="IPR003663">
    <property type="entry name" value="Sugar/inositol_transpt"/>
</dbReference>
<dbReference type="OrthoDB" id="6133115at2759"/>
<dbReference type="PANTHER" id="PTHR48022:SF29">
    <property type="entry name" value="SUGAR TRANSPORTER, PUTATIVE (AFU_ORTHOLOGUE AFUA_6G14500)-RELATED"/>
    <property type="match status" value="1"/>
</dbReference>
<comment type="subcellular location">
    <subcellularLocation>
        <location evidence="1">Membrane</location>
        <topology evidence="1">Multi-pass membrane protein</topology>
    </subcellularLocation>
</comment>
<dbReference type="GO" id="GO:0016020">
    <property type="term" value="C:membrane"/>
    <property type="evidence" value="ECO:0007669"/>
    <property type="project" value="UniProtKB-SubCell"/>
</dbReference>
<name>A0A3N4KG91_9PEZI</name>
<keyword evidence="11" id="KW-1185">Reference proteome</keyword>
<keyword evidence="3 7" id="KW-0813">Transport</keyword>
<organism evidence="10 11">
    <name type="scientific">Morchella conica CCBAS932</name>
    <dbReference type="NCBI Taxonomy" id="1392247"/>
    <lineage>
        <taxon>Eukaryota</taxon>
        <taxon>Fungi</taxon>
        <taxon>Dikarya</taxon>
        <taxon>Ascomycota</taxon>
        <taxon>Pezizomycotina</taxon>
        <taxon>Pezizomycetes</taxon>
        <taxon>Pezizales</taxon>
        <taxon>Morchellaceae</taxon>
        <taxon>Morchella</taxon>
    </lineage>
</organism>
<reference evidence="10 11" key="1">
    <citation type="journal article" date="2018" name="Nat. Ecol. Evol.">
        <title>Pezizomycetes genomes reveal the molecular basis of ectomycorrhizal truffle lifestyle.</title>
        <authorList>
            <person name="Murat C."/>
            <person name="Payen T."/>
            <person name="Noel B."/>
            <person name="Kuo A."/>
            <person name="Morin E."/>
            <person name="Chen J."/>
            <person name="Kohler A."/>
            <person name="Krizsan K."/>
            <person name="Balestrini R."/>
            <person name="Da Silva C."/>
            <person name="Montanini B."/>
            <person name="Hainaut M."/>
            <person name="Levati E."/>
            <person name="Barry K.W."/>
            <person name="Belfiori B."/>
            <person name="Cichocki N."/>
            <person name="Clum A."/>
            <person name="Dockter R.B."/>
            <person name="Fauchery L."/>
            <person name="Guy J."/>
            <person name="Iotti M."/>
            <person name="Le Tacon F."/>
            <person name="Lindquist E.A."/>
            <person name="Lipzen A."/>
            <person name="Malagnac F."/>
            <person name="Mello A."/>
            <person name="Molinier V."/>
            <person name="Miyauchi S."/>
            <person name="Poulain J."/>
            <person name="Riccioni C."/>
            <person name="Rubini A."/>
            <person name="Sitrit Y."/>
            <person name="Splivallo R."/>
            <person name="Traeger S."/>
            <person name="Wang M."/>
            <person name="Zifcakova L."/>
            <person name="Wipf D."/>
            <person name="Zambonelli A."/>
            <person name="Paolocci F."/>
            <person name="Nowrousian M."/>
            <person name="Ottonello S."/>
            <person name="Baldrian P."/>
            <person name="Spatafora J.W."/>
            <person name="Henrissat B."/>
            <person name="Nagy L.G."/>
            <person name="Aury J.M."/>
            <person name="Wincker P."/>
            <person name="Grigoriev I.V."/>
            <person name="Bonfante P."/>
            <person name="Martin F.M."/>
        </authorList>
    </citation>
    <scope>NUCLEOTIDE SEQUENCE [LARGE SCALE GENOMIC DNA]</scope>
    <source>
        <strain evidence="10 11">CCBAS932</strain>
    </source>
</reference>
<dbReference type="Proteomes" id="UP000277580">
    <property type="component" value="Unassembled WGS sequence"/>
</dbReference>
<keyword evidence="6 8" id="KW-0472">Membrane</keyword>
<sequence length="516" mass="58448">MVVGEKADPVVTRLVEQDHVPWYKKPNLRSMYFVMVPSCLGVEWTSGFDSSMMNGIQTIENWQTYFDHPNEAKLGFMSASYSLGCILALPFVPWVNDRHGRKKSIILGSLIMIVGSILQSAAQNYAMFVIARIVLGFGIPFAIVAASSLIGELSYPKERAVLTSLFNSSWFIGAIVAAGVNYGTFQMTNTWSWRIPSLLQCVPSFLQLGSIWFIPESPRYLIANDRHEEARDILVKYHGEGDENSELAATELAQIQATIKLELEGKKMTWRQYFTTAGNRRRAVLALCIGVFTQWSGNNPLSFYLKKILDQVGIKDGKRQNLVNLGMTCWSWVNGTCMALAVFKFRRRQMYMTCIFGILTVYIILTISSARYAATGSTASGILTVVAIFCYSPFYNMGFNALTYTYLVELFPFTIRSKGITMQQWWGRAATFCNTFINPIGMDNIGWRYYIWYCCWITVEGTVIYFFFPETAGRTLEELSFLFEGDDVRAEVTQKVAKQIGELEHREIVVGKDEKV</sequence>